<reference evidence="17 18" key="1">
    <citation type="journal article" date="2011" name="Stand. Genomic Sci.">
        <title>Non-contiguous finished genome sequence of Bacteroides coprosuis type strain (PC139).</title>
        <authorList>
            <person name="Land M."/>
            <person name="Held B."/>
            <person name="Gronow S."/>
            <person name="Abt B."/>
            <person name="Lucas S."/>
            <person name="Del Rio T.G."/>
            <person name="Nolan M."/>
            <person name="Tice H."/>
            <person name="Cheng J.F."/>
            <person name="Pitluck S."/>
            <person name="Liolios K."/>
            <person name="Pagani I."/>
            <person name="Ivanova N."/>
            <person name="Mavromatis K."/>
            <person name="Mikhailova N."/>
            <person name="Pati A."/>
            <person name="Tapia R."/>
            <person name="Han C."/>
            <person name="Goodwin L."/>
            <person name="Chen A."/>
            <person name="Palaniappan K."/>
            <person name="Hauser L."/>
            <person name="Brambilla E.M."/>
            <person name="Rohde M."/>
            <person name="Goker M."/>
            <person name="Detter J.C."/>
            <person name="Woyke T."/>
            <person name="Bristow J."/>
            <person name="Eisen J.A."/>
            <person name="Markowitz V."/>
            <person name="Hugenholtz P."/>
            <person name="Kyrpides N.C."/>
            <person name="Klenk H.P."/>
            <person name="Lapidus A."/>
        </authorList>
    </citation>
    <scope>NUCLEOTIDE SEQUENCE</scope>
    <source>
        <strain evidence="17 18">DSM 18011</strain>
    </source>
</reference>
<evidence type="ECO:0000256" key="3">
    <source>
        <dbReference type="ARBA" id="ARBA00022679"/>
    </source>
</evidence>
<dbReference type="PANTHER" id="PTHR30474">
    <property type="entry name" value="CELL CYCLE PROTEIN"/>
    <property type="match status" value="1"/>
</dbReference>
<keyword evidence="4 16" id="KW-0812">Transmembrane</keyword>
<evidence type="ECO:0000256" key="15">
    <source>
        <dbReference type="ARBA" id="ARBA00049902"/>
    </source>
</evidence>
<dbReference type="EC" id="2.4.99.28" evidence="14"/>
<keyword evidence="18" id="KW-1185">Reference proteome</keyword>
<evidence type="ECO:0000256" key="7">
    <source>
        <dbReference type="ARBA" id="ARBA00022989"/>
    </source>
</evidence>
<feature type="transmembrane region" description="Helical" evidence="16">
    <location>
        <begin position="74"/>
        <end position="96"/>
    </location>
</feature>
<dbReference type="GO" id="GO:0015648">
    <property type="term" value="F:lipid-linked peptidoglycan transporter activity"/>
    <property type="evidence" value="ECO:0007669"/>
    <property type="project" value="TreeGrafter"/>
</dbReference>
<dbReference type="GO" id="GO:0051301">
    <property type="term" value="P:cell division"/>
    <property type="evidence" value="ECO:0007669"/>
    <property type="project" value="InterPro"/>
</dbReference>
<evidence type="ECO:0000256" key="11">
    <source>
        <dbReference type="ARBA" id="ARBA00038053"/>
    </source>
</evidence>
<dbReference type="Pfam" id="PF01098">
    <property type="entry name" value="FTSW_RODA_SPOVE"/>
    <property type="match status" value="1"/>
</dbReference>
<evidence type="ECO:0000256" key="8">
    <source>
        <dbReference type="ARBA" id="ARBA00023136"/>
    </source>
</evidence>
<name>F3ZQA5_9BACE</name>
<feature type="transmembrane region" description="Helical" evidence="16">
    <location>
        <begin position="370"/>
        <end position="387"/>
    </location>
</feature>
<dbReference type="GO" id="GO:0009252">
    <property type="term" value="P:peptidoglycan biosynthetic process"/>
    <property type="evidence" value="ECO:0007669"/>
    <property type="project" value="UniProtKB-KW"/>
</dbReference>
<organism evidence="17 18">
    <name type="scientific">Bacteroides coprosuis DSM 18011</name>
    <dbReference type="NCBI Taxonomy" id="679937"/>
    <lineage>
        <taxon>Bacteria</taxon>
        <taxon>Pseudomonadati</taxon>
        <taxon>Bacteroidota</taxon>
        <taxon>Bacteroidia</taxon>
        <taxon>Bacteroidales</taxon>
        <taxon>Bacteroidaceae</taxon>
        <taxon>Bacteroides</taxon>
    </lineage>
</organism>
<feature type="transmembrane region" description="Helical" evidence="16">
    <location>
        <begin position="47"/>
        <end position="67"/>
    </location>
</feature>
<keyword evidence="6" id="KW-0573">Peptidoglycan synthesis</keyword>
<evidence type="ECO:0000256" key="1">
    <source>
        <dbReference type="ARBA" id="ARBA00004141"/>
    </source>
</evidence>
<dbReference type="PANTHER" id="PTHR30474:SF2">
    <property type="entry name" value="PEPTIDOGLYCAN GLYCOSYLTRANSFERASE FTSW-RELATED"/>
    <property type="match status" value="1"/>
</dbReference>
<feature type="transmembrane region" description="Helical" evidence="16">
    <location>
        <begin position="327"/>
        <end position="350"/>
    </location>
</feature>
<feature type="transmembrane region" description="Helical" evidence="16">
    <location>
        <begin position="147"/>
        <end position="164"/>
    </location>
</feature>
<dbReference type="GO" id="GO:0005886">
    <property type="term" value="C:plasma membrane"/>
    <property type="evidence" value="ECO:0007669"/>
    <property type="project" value="TreeGrafter"/>
</dbReference>
<evidence type="ECO:0000256" key="6">
    <source>
        <dbReference type="ARBA" id="ARBA00022984"/>
    </source>
</evidence>
<dbReference type="AlphaFoldDB" id="F3ZQA5"/>
<evidence type="ECO:0000256" key="4">
    <source>
        <dbReference type="ARBA" id="ARBA00022692"/>
    </source>
</evidence>
<dbReference type="Proteomes" id="UP000018439">
    <property type="component" value="Chromosome"/>
</dbReference>
<proteinExistence type="inferred from homology"/>
<evidence type="ECO:0000256" key="2">
    <source>
        <dbReference type="ARBA" id="ARBA00022676"/>
    </source>
</evidence>
<keyword evidence="8 16" id="KW-0472">Membrane</keyword>
<keyword evidence="2" id="KW-0328">Glycosyltransferase</keyword>
<keyword evidence="7 16" id="KW-1133">Transmembrane helix</keyword>
<feature type="transmembrane region" description="Helical" evidence="16">
    <location>
        <begin position="170"/>
        <end position="188"/>
    </location>
</feature>
<dbReference type="GO" id="GO:0008360">
    <property type="term" value="P:regulation of cell shape"/>
    <property type="evidence" value="ECO:0007669"/>
    <property type="project" value="UniProtKB-KW"/>
</dbReference>
<protein>
    <recommendedName>
        <fullName evidence="12">Probable peptidoglycan glycosyltransferase FtsW</fullName>
        <ecNumber evidence="14">2.4.99.28</ecNumber>
    </recommendedName>
    <alternativeName>
        <fullName evidence="13">Cell division protein FtsW</fullName>
    </alternativeName>
    <alternativeName>
        <fullName evidence="10">Cell wall polymerase</fullName>
    </alternativeName>
    <alternativeName>
        <fullName evidence="9">Peptidoglycan polymerase</fullName>
    </alternativeName>
</protein>
<feature type="transmembrane region" description="Helical" evidence="16">
    <location>
        <begin position="195"/>
        <end position="212"/>
    </location>
</feature>
<dbReference type="eggNOG" id="COG0772">
    <property type="taxonomic scope" value="Bacteria"/>
</dbReference>
<evidence type="ECO:0000256" key="14">
    <source>
        <dbReference type="ARBA" id="ARBA00044770"/>
    </source>
</evidence>
<evidence type="ECO:0000256" key="5">
    <source>
        <dbReference type="ARBA" id="ARBA00022960"/>
    </source>
</evidence>
<comment type="catalytic activity">
    <reaction evidence="15">
        <text>[GlcNAc-(1-&gt;4)-Mur2Ac(oyl-L-Ala-gamma-D-Glu-L-Lys-D-Ala-D-Ala)](n)-di-trans,octa-cis-undecaprenyl diphosphate + beta-D-GlcNAc-(1-&gt;4)-Mur2Ac(oyl-L-Ala-gamma-D-Glu-L-Lys-D-Ala-D-Ala)-di-trans,octa-cis-undecaprenyl diphosphate = [GlcNAc-(1-&gt;4)-Mur2Ac(oyl-L-Ala-gamma-D-Glu-L-Lys-D-Ala-D-Ala)](n+1)-di-trans,octa-cis-undecaprenyl diphosphate + di-trans,octa-cis-undecaprenyl diphosphate + H(+)</text>
        <dbReference type="Rhea" id="RHEA:23708"/>
        <dbReference type="Rhea" id="RHEA-COMP:9602"/>
        <dbReference type="Rhea" id="RHEA-COMP:9603"/>
        <dbReference type="ChEBI" id="CHEBI:15378"/>
        <dbReference type="ChEBI" id="CHEBI:58405"/>
        <dbReference type="ChEBI" id="CHEBI:60033"/>
        <dbReference type="ChEBI" id="CHEBI:78435"/>
        <dbReference type="EC" id="2.4.99.28"/>
    </reaction>
</comment>
<keyword evidence="3" id="KW-0808">Transferase</keyword>
<comment type="subcellular location">
    <subcellularLocation>
        <location evidence="1">Membrane</location>
        <topology evidence="1">Multi-pass membrane protein</topology>
    </subcellularLocation>
</comment>
<sequence>MDLIKKIFKGDKVIWVIFFILCVVSIIEVFSAASTLTYKSGDHWSPIIQHSIFLFIGFMVMLVIMNIEYQWFKLIGIFLTPLAMLLLAWVTIRGFIFPELRTNGAARWTELFGIQFQPSELAKLGLICFIALILSKYQKEENTDNKAFKYIGIVAGIICLLIAIENFSTAAILGLVTFILLFIGRVKIVTLLKSIGIILLLVFSLVGAAKLIPQVNSISIFHRAETWVNRVVDYMDETNEKLPPAQYMRDNAQRGHANIAIATSGLVGLGPGNSVQRDFLSQAFSDFIYAIIIEELGLIPAAIITFFYICILVRIGKIARTCNNRFGTFLVLGIGLILVTQAMVNMMVAVELLPITGQPLPLISKGGSSMVINCAMLGMVLSVSYYSQKQAENKTEVQLALTANGAGEIQPEVLAQGPHSELLKEDDGFPEERTNL</sequence>
<dbReference type="HOGENOM" id="CLU_029243_1_0_10"/>
<evidence type="ECO:0000256" key="16">
    <source>
        <dbReference type="SAM" id="Phobius"/>
    </source>
</evidence>
<evidence type="ECO:0000256" key="12">
    <source>
        <dbReference type="ARBA" id="ARBA00041185"/>
    </source>
</evidence>
<evidence type="ECO:0000313" key="18">
    <source>
        <dbReference type="Proteomes" id="UP000018439"/>
    </source>
</evidence>
<dbReference type="STRING" id="679937.Bcop_0264"/>
<dbReference type="EMBL" id="CM001167">
    <property type="protein sequence ID" value="EGJ70483.1"/>
    <property type="molecule type" value="Genomic_DNA"/>
</dbReference>
<feature type="transmembrane region" description="Helical" evidence="16">
    <location>
        <begin position="116"/>
        <end position="135"/>
    </location>
</feature>
<dbReference type="GO" id="GO:0032153">
    <property type="term" value="C:cell division site"/>
    <property type="evidence" value="ECO:0007669"/>
    <property type="project" value="TreeGrafter"/>
</dbReference>
<dbReference type="InterPro" id="IPR001182">
    <property type="entry name" value="FtsW/RodA"/>
</dbReference>
<comment type="similarity">
    <text evidence="11">Belongs to the SEDS family. FtsW subfamily.</text>
</comment>
<evidence type="ECO:0000256" key="10">
    <source>
        <dbReference type="ARBA" id="ARBA00033270"/>
    </source>
</evidence>
<evidence type="ECO:0000256" key="9">
    <source>
        <dbReference type="ARBA" id="ARBA00032370"/>
    </source>
</evidence>
<dbReference type="GO" id="GO:0008955">
    <property type="term" value="F:peptidoglycan glycosyltransferase activity"/>
    <property type="evidence" value="ECO:0007669"/>
    <property type="project" value="UniProtKB-EC"/>
</dbReference>
<feature type="transmembrane region" description="Helical" evidence="16">
    <location>
        <begin position="287"/>
        <end position="315"/>
    </location>
</feature>
<feature type="transmembrane region" description="Helical" evidence="16">
    <location>
        <begin position="12"/>
        <end position="35"/>
    </location>
</feature>
<gene>
    <name evidence="17" type="ORF">Bcop_0264</name>
</gene>
<evidence type="ECO:0000313" key="17">
    <source>
        <dbReference type="EMBL" id="EGJ70483.1"/>
    </source>
</evidence>
<keyword evidence="5" id="KW-0133">Cell shape</keyword>
<dbReference type="OrthoDB" id="9812661at2"/>
<accession>F3ZQA5</accession>
<evidence type="ECO:0000256" key="13">
    <source>
        <dbReference type="ARBA" id="ARBA00041418"/>
    </source>
</evidence>